<gene>
    <name evidence="6" type="ORF">GIB67_009126</name>
</gene>
<comment type="pathway">
    <text evidence="1">Glycan biosynthesis; starch biosynthesis.</text>
</comment>
<dbReference type="InterPro" id="IPR013534">
    <property type="entry name" value="Starch_synth_cat_dom"/>
</dbReference>
<dbReference type="Gene3D" id="3.40.50.2000">
    <property type="entry name" value="Glycogen Phosphorylase B"/>
    <property type="match status" value="1"/>
</dbReference>
<evidence type="ECO:0000256" key="4">
    <source>
        <dbReference type="ARBA" id="ARBA00022922"/>
    </source>
</evidence>
<dbReference type="AlphaFoldDB" id="A0A7J7N219"/>
<dbReference type="GO" id="GO:0016757">
    <property type="term" value="F:glycosyltransferase activity"/>
    <property type="evidence" value="ECO:0007669"/>
    <property type="project" value="UniProtKB-KW"/>
</dbReference>
<comment type="caution">
    <text evidence="6">The sequence shown here is derived from an EMBL/GenBank/DDBJ whole genome shotgun (WGS) entry which is preliminary data.</text>
</comment>
<evidence type="ECO:0000313" key="7">
    <source>
        <dbReference type="Proteomes" id="UP000541444"/>
    </source>
</evidence>
<dbReference type="OrthoDB" id="1751874at2759"/>
<name>A0A7J7N219_9MAGN</name>
<dbReference type="GO" id="GO:0019252">
    <property type="term" value="P:starch biosynthetic process"/>
    <property type="evidence" value="ECO:0007669"/>
    <property type="project" value="UniProtKB-UniPathway"/>
</dbReference>
<evidence type="ECO:0000256" key="3">
    <source>
        <dbReference type="ARBA" id="ARBA00022679"/>
    </source>
</evidence>
<dbReference type="UniPathway" id="UPA00152"/>
<feature type="domain" description="Starch synthase catalytic" evidence="5">
    <location>
        <begin position="44"/>
        <end position="137"/>
    </location>
</feature>
<keyword evidence="3" id="KW-0808">Transferase</keyword>
<accession>A0A7J7N219</accession>
<dbReference type="Pfam" id="PF08323">
    <property type="entry name" value="Glyco_transf_5"/>
    <property type="match status" value="1"/>
</dbReference>
<evidence type="ECO:0000256" key="1">
    <source>
        <dbReference type="ARBA" id="ARBA00004727"/>
    </source>
</evidence>
<proteinExistence type="predicted"/>
<protein>
    <recommendedName>
        <fullName evidence="5">Starch synthase catalytic domain-containing protein</fullName>
    </recommendedName>
</protein>
<reference evidence="6 7" key="1">
    <citation type="journal article" date="2020" name="IScience">
        <title>Genome Sequencing of the Endangered Kingdonia uniflora (Circaeasteraceae, Ranunculales) Reveals Potential Mechanisms of Evolutionary Specialization.</title>
        <authorList>
            <person name="Sun Y."/>
            <person name="Deng T."/>
            <person name="Zhang A."/>
            <person name="Moore M.J."/>
            <person name="Landis J.B."/>
            <person name="Lin N."/>
            <person name="Zhang H."/>
            <person name="Zhang X."/>
            <person name="Huang J."/>
            <person name="Zhang X."/>
            <person name="Sun H."/>
            <person name="Wang H."/>
        </authorList>
    </citation>
    <scope>NUCLEOTIDE SEQUENCE [LARGE SCALE GENOMIC DNA]</scope>
    <source>
        <strain evidence="6">TB1705</strain>
        <tissue evidence="6">Leaf</tissue>
    </source>
</reference>
<dbReference type="Proteomes" id="UP000541444">
    <property type="component" value="Unassembled WGS sequence"/>
</dbReference>
<evidence type="ECO:0000259" key="5">
    <source>
        <dbReference type="Pfam" id="PF08323"/>
    </source>
</evidence>
<dbReference type="EMBL" id="JACGCM010001135">
    <property type="protein sequence ID" value="KAF6161239.1"/>
    <property type="molecule type" value="Genomic_DNA"/>
</dbReference>
<dbReference type="PANTHER" id="PTHR45825:SF3">
    <property type="entry name" value="GRANULE-BOUND STARCH SYNTHASE 1, CHLOROPLASTIC_AMYLOPLASTIC"/>
    <property type="match status" value="1"/>
</dbReference>
<feature type="non-terminal residue" evidence="6">
    <location>
        <position position="1"/>
    </location>
</feature>
<sequence length="188" mass="21781">ADIDGWIELSAKNKSTEKELVDLSSRHAYGTYPFVVAVVQMRSTIKVGDKIETVQFFHCYKRGVDRVFLDQHIFLEKVALEAPRVLSLNSIKYFSGPYGDDVVFITNDWQTTLLPYYIKSINKFLGIYESAKYTFTLMKQPTRDIRPPPILRLAGRSRTLRRRETDKVNAVVRQPRRCSKCQDFGHNN</sequence>
<keyword evidence="7" id="KW-1185">Reference proteome</keyword>
<organism evidence="6 7">
    <name type="scientific">Kingdonia uniflora</name>
    <dbReference type="NCBI Taxonomy" id="39325"/>
    <lineage>
        <taxon>Eukaryota</taxon>
        <taxon>Viridiplantae</taxon>
        <taxon>Streptophyta</taxon>
        <taxon>Embryophyta</taxon>
        <taxon>Tracheophyta</taxon>
        <taxon>Spermatophyta</taxon>
        <taxon>Magnoliopsida</taxon>
        <taxon>Ranunculales</taxon>
        <taxon>Circaeasteraceae</taxon>
        <taxon>Kingdonia</taxon>
    </lineage>
</organism>
<evidence type="ECO:0000256" key="2">
    <source>
        <dbReference type="ARBA" id="ARBA00022676"/>
    </source>
</evidence>
<evidence type="ECO:0000313" key="6">
    <source>
        <dbReference type="EMBL" id="KAF6161239.1"/>
    </source>
</evidence>
<keyword evidence="2" id="KW-0328">Glycosyltransferase</keyword>
<dbReference type="PANTHER" id="PTHR45825">
    <property type="entry name" value="GRANULE-BOUND STARCH SYNTHASE 1, CHLOROPLASTIC/AMYLOPLASTIC"/>
    <property type="match status" value="1"/>
</dbReference>
<keyword evidence="4" id="KW-0750">Starch biosynthesis</keyword>